<dbReference type="AlphaFoldDB" id="A0A7R5KGX3"/>
<dbReference type="Pfam" id="PF26203">
    <property type="entry name" value="Cys1"/>
    <property type="match status" value="1"/>
</dbReference>
<gene>
    <name evidence="3" type="primary">CYS1</name>
</gene>
<dbReference type="CTD" id="192668"/>
<reference evidence="3" key="1">
    <citation type="submission" date="2025-08" db="UniProtKB">
        <authorList>
            <consortium name="RefSeq"/>
        </authorList>
    </citation>
    <scope>IDENTIFICATION</scope>
    <source>
        <tissue evidence="3">Muscle</tissue>
    </source>
</reference>
<sequence>MGSGSSRRRGAAGPKGRAAENRELPETAPAESEGVAAPALACPASAAGGIPEPRAAGSCGAMWAGGGGAPLQQAALSTRSSPGPENNNADHQGPESNSKKPSGQSTISYDYSEEELMASIEREYCR</sequence>
<feature type="compositionally biased region" description="Polar residues" evidence="1">
    <location>
        <begin position="77"/>
        <end position="109"/>
    </location>
</feature>
<organism evidence="2 3">
    <name type="scientific">Pipra filicauda</name>
    <name type="common">Wire-tailed manakin</name>
    <dbReference type="NCBI Taxonomy" id="649802"/>
    <lineage>
        <taxon>Eukaryota</taxon>
        <taxon>Metazoa</taxon>
        <taxon>Chordata</taxon>
        <taxon>Craniata</taxon>
        <taxon>Vertebrata</taxon>
        <taxon>Euteleostomi</taxon>
        <taxon>Archelosauria</taxon>
        <taxon>Archosauria</taxon>
        <taxon>Dinosauria</taxon>
        <taxon>Saurischia</taxon>
        <taxon>Theropoda</taxon>
        <taxon>Coelurosauria</taxon>
        <taxon>Aves</taxon>
        <taxon>Neognathae</taxon>
        <taxon>Neoaves</taxon>
        <taxon>Telluraves</taxon>
        <taxon>Australaves</taxon>
        <taxon>Passeriformes</taxon>
        <taxon>Pipridae</taxon>
        <taxon>Pipra</taxon>
    </lineage>
</organism>
<name>A0A7R5KGX3_9PASS</name>
<keyword evidence="2" id="KW-1185">Reference proteome</keyword>
<feature type="region of interest" description="Disordered" evidence="1">
    <location>
        <begin position="1"/>
        <end position="113"/>
    </location>
</feature>
<evidence type="ECO:0000313" key="2">
    <source>
        <dbReference type="Proteomes" id="UP000504627"/>
    </source>
</evidence>
<dbReference type="GeneID" id="120323940"/>
<dbReference type="Proteomes" id="UP000504627">
    <property type="component" value="Unplaced"/>
</dbReference>
<dbReference type="RefSeq" id="XP_039240811.1">
    <property type="nucleotide sequence ID" value="XM_039384877.1"/>
</dbReference>
<dbReference type="InterPro" id="IPR058884">
    <property type="entry name" value="Cys1"/>
</dbReference>
<proteinExistence type="predicted"/>
<feature type="compositionally biased region" description="Basic residues" evidence="1">
    <location>
        <begin position="1"/>
        <end position="10"/>
    </location>
</feature>
<feature type="compositionally biased region" description="Low complexity" evidence="1">
    <location>
        <begin position="36"/>
        <end position="47"/>
    </location>
</feature>
<protein>
    <submittedName>
        <fullName evidence="3">Cystin-1</fullName>
    </submittedName>
</protein>
<dbReference type="InParanoid" id="A0A7R5KGX3"/>
<evidence type="ECO:0000256" key="1">
    <source>
        <dbReference type="SAM" id="MobiDB-lite"/>
    </source>
</evidence>
<evidence type="ECO:0000313" key="3">
    <source>
        <dbReference type="RefSeq" id="XP_039240811.1"/>
    </source>
</evidence>
<accession>A0A7R5KGX3</accession>